<dbReference type="GO" id="GO:0016651">
    <property type="term" value="F:oxidoreductase activity, acting on NAD(P)H"/>
    <property type="evidence" value="ECO:0007669"/>
    <property type="project" value="TreeGrafter"/>
</dbReference>
<keyword evidence="2" id="KW-0560">Oxidoreductase</keyword>
<sequence length="338" mass="36740">MATMKAVLVQNGKGEADDMYIGDAPKPVPGPDSLLVKVKAFALNRADTLQRRGGYPAPAGSSPIMGLELSGIVEAVGENATSFRVGDHVFGLVGGGAYAEYCLLHYRAAILVPPELSFVQAAAVPEAHFTAYKALHFVCEIQSGEDVLIHAGASGVGVAAIQLAKMAGANRIIITAGSEDKLEFCKSLGATHGINYKTENFKDKIAEITNGRGVDCIVDFVGASYWDSNVASMAIDGRMCMLAFLGGATKESVNLAPFLWKRLRIQGSALRSRSLAYQIRLRDQFVEEVMPGLLDGRMKLIIDSEFPWTRIAEAHKQVYGKQYEFWQNSHYNHRLKKV</sequence>
<dbReference type="CDD" id="cd05276">
    <property type="entry name" value="p53_inducible_oxidoreductase"/>
    <property type="match status" value="1"/>
</dbReference>
<dbReference type="InterPro" id="IPR036291">
    <property type="entry name" value="NAD(P)-bd_dom_sf"/>
</dbReference>
<dbReference type="SMART" id="SM00829">
    <property type="entry name" value="PKS_ER"/>
    <property type="match status" value="1"/>
</dbReference>
<dbReference type="RefSeq" id="XP_031027620.1">
    <property type="nucleotide sequence ID" value="XM_031166465.1"/>
</dbReference>
<dbReference type="SUPFAM" id="SSF50129">
    <property type="entry name" value="GroES-like"/>
    <property type="match status" value="1"/>
</dbReference>
<dbReference type="NCBIfam" id="TIGR02824">
    <property type="entry name" value="quinone_pig3"/>
    <property type="match status" value="1"/>
</dbReference>
<protein>
    <recommendedName>
        <fullName evidence="3">Enoyl reductase (ER) domain-containing protein</fullName>
    </recommendedName>
</protein>
<dbReference type="Gene3D" id="3.90.180.10">
    <property type="entry name" value="Medium-chain alcohol dehydrogenases, catalytic domain"/>
    <property type="match status" value="1"/>
</dbReference>
<organism evidence="4 5">
    <name type="scientific">Synchytrium microbalum</name>
    <dbReference type="NCBI Taxonomy" id="1806994"/>
    <lineage>
        <taxon>Eukaryota</taxon>
        <taxon>Fungi</taxon>
        <taxon>Fungi incertae sedis</taxon>
        <taxon>Chytridiomycota</taxon>
        <taxon>Chytridiomycota incertae sedis</taxon>
        <taxon>Chytridiomycetes</taxon>
        <taxon>Synchytriales</taxon>
        <taxon>Synchytriaceae</taxon>
        <taxon>Synchytrium</taxon>
    </lineage>
</organism>
<dbReference type="GeneID" id="42001762"/>
<dbReference type="Pfam" id="PF00107">
    <property type="entry name" value="ADH_zinc_N"/>
    <property type="match status" value="1"/>
</dbReference>
<dbReference type="PANTHER" id="PTHR48106">
    <property type="entry name" value="QUINONE OXIDOREDUCTASE PIG3-RELATED"/>
    <property type="match status" value="1"/>
</dbReference>
<evidence type="ECO:0000256" key="2">
    <source>
        <dbReference type="ARBA" id="ARBA00023002"/>
    </source>
</evidence>
<dbReference type="InterPro" id="IPR013149">
    <property type="entry name" value="ADH-like_C"/>
</dbReference>
<gene>
    <name evidence="4" type="ORF">SmJEL517_g00536</name>
</gene>
<dbReference type="AlphaFoldDB" id="A0A507CEU3"/>
<dbReference type="Pfam" id="PF08240">
    <property type="entry name" value="ADH_N"/>
    <property type="match status" value="1"/>
</dbReference>
<proteinExistence type="predicted"/>
<evidence type="ECO:0000313" key="5">
    <source>
        <dbReference type="Proteomes" id="UP000319731"/>
    </source>
</evidence>
<dbReference type="InterPro" id="IPR011032">
    <property type="entry name" value="GroES-like_sf"/>
</dbReference>
<dbReference type="Proteomes" id="UP000319731">
    <property type="component" value="Unassembled WGS sequence"/>
</dbReference>
<dbReference type="Gene3D" id="3.40.50.720">
    <property type="entry name" value="NAD(P)-binding Rossmann-like Domain"/>
    <property type="match status" value="1"/>
</dbReference>
<dbReference type="STRING" id="1806994.A0A507CEU3"/>
<evidence type="ECO:0000313" key="4">
    <source>
        <dbReference type="EMBL" id="TPX37709.1"/>
    </source>
</evidence>
<feature type="domain" description="Enoyl reductase (ER)" evidence="3">
    <location>
        <begin position="14"/>
        <end position="323"/>
    </location>
</feature>
<dbReference type="InterPro" id="IPR014189">
    <property type="entry name" value="Quinone_OxRdtase_PIG3"/>
</dbReference>
<dbReference type="InterPro" id="IPR020843">
    <property type="entry name" value="ER"/>
</dbReference>
<keyword evidence="5" id="KW-1185">Reference proteome</keyword>
<name>A0A507CEU3_9FUNG</name>
<dbReference type="GO" id="GO:0070402">
    <property type="term" value="F:NADPH binding"/>
    <property type="evidence" value="ECO:0007669"/>
    <property type="project" value="TreeGrafter"/>
</dbReference>
<dbReference type="InterPro" id="IPR013154">
    <property type="entry name" value="ADH-like_N"/>
</dbReference>
<evidence type="ECO:0000259" key="3">
    <source>
        <dbReference type="SMART" id="SM00829"/>
    </source>
</evidence>
<comment type="caution">
    <text evidence="4">The sequence shown here is derived from an EMBL/GenBank/DDBJ whole genome shotgun (WGS) entry which is preliminary data.</text>
</comment>
<dbReference type="PANTHER" id="PTHR48106:SF18">
    <property type="entry name" value="QUINONE OXIDOREDUCTASE PIG3"/>
    <property type="match status" value="1"/>
</dbReference>
<keyword evidence="1" id="KW-0521">NADP</keyword>
<dbReference type="OrthoDB" id="203908at2759"/>
<dbReference type="SUPFAM" id="SSF51735">
    <property type="entry name" value="NAD(P)-binding Rossmann-fold domains"/>
    <property type="match status" value="1"/>
</dbReference>
<evidence type="ECO:0000256" key="1">
    <source>
        <dbReference type="ARBA" id="ARBA00022857"/>
    </source>
</evidence>
<dbReference type="EMBL" id="QEAO01000002">
    <property type="protein sequence ID" value="TPX37709.1"/>
    <property type="molecule type" value="Genomic_DNA"/>
</dbReference>
<accession>A0A507CEU3</accession>
<reference evidence="4 5" key="1">
    <citation type="journal article" date="2019" name="Sci. Rep.">
        <title>Comparative genomics of chytrid fungi reveal insights into the obligate biotrophic and pathogenic lifestyle of Synchytrium endobioticum.</title>
        <authorList>
            <person name="van de Vossenberg B.T.L.H."/>
            <person name="Warris S."/>
            <person name="Nguyen H.D.T."/>
            <person name="van Gent-Pelzer M.P.E."/>
            <person name="Joly D.L."/>
            <person name="van de Geest H.C."/>
            <person name="Bonants P.J.M."/>
            <person name="Smith D.S."/>
            <person name="Levesque C.A."/>
            <person name="van der Lee T.A.J."/>
        </authorList>
    </citation>
    <scope>NUCLEOTIDE SEQUENCE [LARGE SCALE GENOMIC DNA]</scope>
    <source>
        <strain evidence="4 5">JEL517</strain>
    </source>
</reference>